<dbReference type="PANTHER" id="PTHR43708">
    <property type="entry name" value="CONSERVED EXPRESSED OXIDOREDUCTASE (EUROFUNG)"/>
    <property type="match status" value="1"/>
</dbReference>
<gene>
    <name evidence="3" type="ORF">ACGLYG10_0132</name>
</gene>
<dbReference type="EMBL" id="FQTT01000001">
    <property type="protein sequence ID" value="SHE23934.1"/>
    <property type="molecule type" value="Genomic_DNA"/>
</dbReference>
<dbReference type="InterPro" id="IPR051317">
    <property type="entry name" value="Gfo/Idh/MocA_oxidoreduct"/>
</dbReference>
<dbReference type="STRING" id="1892869.ACGLYG10_0132"/>
<dbReference type="InterPro" id="IPR000683">
    <property type="entry name" value="Gfo/Idh/MocA-like_OxRdtase_N"/>
</dbReference>
<dbReference type="Pfam" id="PF01408">
    <property type="entry name" value="GFO_IDH_MocA"/>
    <property type="match status" value="1"/>
</dbReference>
<dbReference type="Pfam" id="PF22725">
    <property type="entry name" value="GFO_IDH_MocA_C3"/>
    <property type="match status" value="1"/>
</dbReference>
<dbReference type="AlphaFoldDB" id="A0A1M4RVB9"/>
<dbReference type="Gene3D" id="3.30.360.10">
    <property type="entry name" value="Dihydrodipicolinate Reductase, domain 2"/>
    <property type="match status" value="1"/>
</dbReference>
<dbReference type="SUPFAM" id="SSF51735">
    <property type="entry name" value="NAD(P)-binding Rossmann-fold domains"/>
    <property type="match status" value="1"/>
</dbReference>
<name>A0A1M4RVB9_9ACTO</name>
<proteinExistence type="predicted"/>
<dbReference type="Proteomes" id="UP000184291">
    <property type="component" value="Unassembled WGS sequence"/>
</dbReference>
<dbReference type="SUPFAM" id="SSF55347">
    <property type="entry name" value="Glyceraldehyde-3-phosphate dehydrogenase-like, C-terminal domain"/>
    <property type="match status" value="1"/>
</dbReference>
<sequence>MSNALRVGVVGHGNIATIAQLPTLVTRDDVEMAALVSILPDPEPVKRRWGFQNAYPTLEAALDAQELDAVFILTPRSEHLAMTKTALEAGVDVFCEKPLATTAAGAQMLAETAEKNGRILQVGFNRRFAPVYAAAHDSFGETGASFCVAQKNRAGSEYRATFENAIHMVDLVRWFCGGEPVEVTAYAAGEDKWQEDGISALIHFDNGHTGVVVGARNAGGWNERLDAYGQMTSASVVAPDSVTITRPEGTSLREMTPENFGWATATETMGFAGAVHHFLDRVRDRGVPLVSGAEAVKTQQLLERILEVSGLPTDEQPGRVWSSHAKK</sequence>
<organism evidence="3 4">
    <name type="scientific">Actinomyces glycerinitolerans</name>
    <dbReference type="NCBI Taxonomy" id="1892869"/>
    <lineage>
        <taxon>Bacteria</taxon>
        <taxon>Bacillati</taxon>
        <taxon>Actinomycetota</taxon>
        <taxon>Actinomycetes</taxon>
        <taxon>Actinomycetales</taxon>
        <taxon>Actinomycetaceae</taxon>
        <taxon>Actinomyces</taxon>
    </lineage>
</organism>
<dbReference type="RefSeq" id="WP_073327087.1">
    <property type="nucleotide sequence ID" value="NZ_FQTT01000001.1"/>
</dbReference>
<dbReference type="Gene3D" id="3.40.50.720">
    <property type="entry name" value="NAD(P)-binding Rossmann-like Domain"/>
    <property type="match status" value="1"/>
</dbReference>
<dbReference type="InterPro" id="IPR055170">
    <property type="entry name" value="GFO_IDH_MocA-like_dom"/>
</dbReference>
<feature type="domain" description="Gfo/Idh/MocA-like oxidoreductase N-terminal" evidence="1">
    <location>
        <begin position="5"/>
        <end position="124"/>
    </location>
</feature>
<evidence type="ECO:0000313" key="3">
    <source>
        <dbReference type="EMBL" id="SHE23934.1"/>
    </source>
</evidence>
<keyword evidence="4" id="KW-1185">Reference proteome</keyword>
<dbReference type="OrthoDB" id="256869at2"/>
<evidence type="ECO:0000313" key="4">
    <source>
        <dbReference type="Proteomes" id="UP000184291"/>
    </source>
</evidence>
<reference evidence="4" key="1">
    <citation type="submission" date="2016-09" db="EMBL/GenBank/DDBJ databases">
        <authorList>
            <person name="Strepis N."/>
        </authorList>
    </citation>
    <scope>NUCLEOTIDE SEQUENCE [LARGE SCALE GENOMIC DNA]</scope>
</reference>
<protein>
    <recommendedName>
        <fullName evidence="5">Gfo/Idh/MocA-like oxidoreductase N-terminal domain-containing protein</fullName>
    </recommendedName>
</protein>
<evidence type="ECO:0000259" key="1">
    <source>
        <dbReference type="Pfam" id="PF01408"/>
    </source>
</evidence>
<evidence type="ECO:0000259" key="2">
    <source>
        <dbReference type="Pfam" id="PF22725"/>
    </source>
</evidence>
<dbReference type="PANTHER" id="PTHR43708:SF4">
    <property type="entry name" value="OXIDOREDUCTASE YCEM-RELATED"/>
    <property type="match status" value="1"/>
</dbReference>
<feature type="domain" description="GFO/IDH/MocA-like oxidoreductase" evidence="2">
    <location>
        <begin position="160"/>
        <end position="230"/>
    </location>
</feature>
<dbReference type="GO" id="GO:0000166">
    <property type="term" value="F:nucleotide binding"/>
    <property type="evidence" value="ECO:0007669"/>
    <property type="project" value="InterPro"/>
</dbReference>
<evidence type="ECO:0008006" key="5">
    <source>
        <dbReference type="Google" id="ProtNLM"/>
    </source>
</evidence>
<dbReference type="InterPro" id="IPR036291">
    <property type="entry name" value="NAD(P)-bd_dom_sf"/>
</dbReference>
<accession>A0A1M4RVB9</accession>